<evidence type="ECO:0000313" key="2">
    <source>
        <dbReference type="EnsemblProtists" id="PYU1_T007872"/>
    </source>
</evidence>
<dbReference type="EnsemblProtists" id="PYU1_T007872">
    <property type="protein sequence ID" value="PYU1_T007872"/>
    <property type="gene ID" value="PYU1_G007856"/>
</dbReference>
<dbReference type="eggNOG" id="ENOG502S5HD">
    <property type="taxonomic scope" value="Eukaryota"/>
</dbReference>
<dbReference type="AlphaFoldDB" id="K3WSC8"/>
<dbReference type="HOGENOM" id="CLU_124697_0_0_1"/>
<name>K3WSC8_GLOUD</name>
<keyword evidence="3" id="KW-1185">Reference proteome</keyword>
<dbReference type="Proteomes" id="UP000019132">
    <property type="component" value="Unassembled WGS sequence"/>
</dbReference>
<dbReference type="EMBL" id="GL376617">
    <property type="status" value="NOT_ANNOTATED_CDS"/>
    <property type="molecule type" value="Genomic_DNA"/>
</dbReference>
<feature type="region of interest" description="Disordered" evidence="1">
    <location>
        <begin position="132"/>
        <end position="160"/>
    </location>
</feature>
<dbReference type="InParanoid" id="K3WSC8"/>
<dbReference type="VEuPathDB" id="FungiDB:PYU1_G007856"/>
<proteinExistence type="predicted"/>
<evidence type="ECO:0000256" key="1">
    <source>
        <dbReference type="SAM" id="MobiDB-lite"/>
    </source>
</evidence>
<protein>
    <submittedName>
        <fullName evidence="2">Uncharacterized protein</fullName>
    </submittedName>
</protein>
<reference evidence="2" key="3">
    <citation type="submission" date="2015-02" db="UniProtKB">
        <authorList>
            <consortium name="EnsemblProtists"/>
        </authorList>
    </citation>
    <scope>IDENTIFICATION</scope>
    <source>
        <strain evidence="2">DAOM BR144</strain>
    </source>
</reference>
<feature type="compositionally biased region" description="Acidic residues" evidence="1">
    <location>
        <begin position="138"/>
        <end position="151"/>
    </location>
</feature>
<reference evidence="3" key="1">
    <citation type="journal article" date="2010" name="Genome Biol.">
        <title>Genome sequence of the necrotrophic plant pathogen Pythium ultimum reveals original pathogenicity mechanisms and effector repertoire.</title>
        <authorList>
            <person name="Levesque C.A."/>
            <person name="Brouwer H."/>
            <person name="Cano L."/>
            <person name="Hamilton J.P."/>
            <person name="Holt C."/>
            <person name="Huitema E."/>
            <person name="Raffaele S."/>
            <person name="Robideau G.P."/>
            <person name="Thines M."/>
            <person name="Win J."/>
            <person name="Zerillo M.M."/>
            <person name="Beakes G.W."/>
            <person name="Boore J.L."/>
            <person name="Busam D."/>
            <person name="Dumas B."/>
            <person name="Ferriera S."/>
            <person name="Fuerstenberg S.I."/>
            <person name="Gachon C.M."/>
            <person name="Gaulin E."/>
            <person name="Govers F."/>
            <person name="Grenville-Briggs L."/>
            <person name="Horner N."/>
            <person name="Hostetler J."/>
            <person name="Jiang R.H."/>
            <person name="Johnson J."/>
            <person name="Krajaejun T."/>
            <person name="Lin H."/>
            <person name="Meijer H.J."/>
            <person name="Moore B."/>
            <person name="Morris P."/>
            <person name="Phuntmart V."/>
            <person name="Puiu D."/>
            <person name="Shetty J."/>
            <person name="Stajich J.E."/>
            <person name="Tripathy S."/>
            <person name="Wawra S."/>
            <person name="van West P."/>
            <person name="Whitty B.R."/>
            <person name="Coutinho P.M."/>
            <person name="Henrissat B."/>
            <person name="Martin F."/>
            <person name="Thomas P.D."/>
            <person name="Tyler B.M."/>
            <person name="De Vries R.P."/>
            <person name="Kamoun S."/>
            <person name="Yandell M."/>
            <person name="Tisserat N."/>
            <person name="Buell C.R."/>
        </authorList>
    </citation>
    <scope>NUCLEOTIDE SEQUENCE</scope>
    <source>
        <strain evidence="3">DAOM:BR144</strain>
    </source>
</reference>
<dbReference type="OMA" id="IYQDWRA"/>
<organism evidence="2 3">
    <name type="scientific">Globisporangium ultimum (strain ATCC 200006 / CBS 805.95 / DAOM BR144)</name>
    <name type="common">Pythium ultimum</name>
    <dbReference type="NCBI Taxonomy" id="431595"/>
    <lineage>
        <taxon>Eukaryota</taxon>
        <taxon>Sar</taxon>
        <taxon>Stramenopiles</taxon>
        <taxon>Oomycota</taxon>
        <taxon>Peronosporomycetes</taxon>
        <taxon>Pythiales</taxon>
        <taxon>Pythiaceae</taxon>
        <taxon>Globisporangium</taxon>
    </lineage>
</organism>
<accession>K3WSC8</accession>
<reference evidence="3" key="2">
    <citation type="submission" date="2010-04" db="EMBL/GenBank/DDBJ databases">
        <authorList>
            <person name="Buell R."/>
            <person name="Hamilton J."/>
            <person name="Hostetler J."/>
        </authorList>
    </citation>
    <scope>NUCLEOTIDE SEQUENCE [LARGE SCALE GENOMIC DNA]</scope>
    <source>
        <strain evidence="3">DAOM:BR144</strain>
    </source>
</reference>
<evidence type="ECO:0000313" key="3">
    <source>
        <dbReference type="Proteomes" id="UP000019132"/>
    </source>
</evidence>
<sequence>MEMAKDVKEILITMRETWSPEEETLLASLQTQHEHFLSTMEGFSGQVSELALSMSPEARMVAHELRLKIYQNWRAILTRAAFPNSPAETAAAIDNNQHEPGCDCAACEVHHGLENYEQIIANFIRRSPKIKRSKQADFADDPDTDDSDGFEFPEWLGSIA</sequence>